<evidence type="ECO:0000256" key="1">
    <source>
        <dbReference type="ARBA" id="ARBA00022714"/>
    </source>
</evidence>
<proteinExistence type="predicted"/>
<dbReference type="InterPro" id="IPR036922">
    <property type="entry name" value="Rieske_2Fe-2S_sf"/>
</dbReference>
<dbReference type="EMBL" id="JADWYK010000002">
    <property type="protein sequence ID" value="MBG8553065.1"/>
    <property type="molecule type" value="Genomic_DNA"/>
</dbReference>
<keyword evidence="1" id="KW-0001">2Fe-2S</keyword>
<gene>
    <name evidence="6" type="ORF">I5L79_05880</name>
</gene>
<evidence type="ECO:0000256" key="2">
    <source>
        <dbReference type="ARBA" id="ARBA00022723"/>
    </source>
</evidence>
<dbReference type="Gene3D" id="2.102.10.10">
    <property type="entry name" value="Rieske [2Fe-2S] iron-sulphur domain"/>
    <property type="match status" value="1"/>
</dbReference>
<keyword evidence="4" id="KW-0411">Iron-sulfur</keyword>
<keyword evidence="2" id="KW-0479">Metal-binding</keyword>
<keyword evidence="7" id="KW-1185">Reference proteome</keyword>
<comment type="caution">
    <text evidence="6">The sequence shown here is derived from an EMBL/GenBank/DDBJ whole genome shotgun (WGS) entry which is preliminary data.</text>
</comment>
<evidence type="ECO:0000256" key="3">
    <source>
        <dbReference type="ARBA" id="ARBA00023004"/>
    </source>
</evidence>
<evidence type="ECO:0000313" key="7">
    <source>
        <dbReference type="Proteomes" id="UP000601099"/>
    </source>
</evidence>
<protein>
    <recommendedName>
        <fullName evidence="5">Rieske domain-containing protein</fullName>
    </recommendedName>
</protein>
<keyword evidence="3" id="KW-0408">Iron</keyword>
<evidence type="ECO:0000259" key="5">
    <source>
        <dbReference type="PROSITE" id="PS51296"/>
    </source>
</evidence>
<reference evidence="6 7" key="1">
    <citation type="submission" date="2020-11" db="EMBL/GenBank/DDBJ databases">
        <title>Hymenobacter sp.</title>
        <authorList>
            <person name="Kim M.K."/>
        </authorList>
    </citation>
    <scope>NUCLEOTIDE SEQUENCE [LARGE SCALE GENOMIC DNA]</scope>
    <source>
        <strain evidence="6 7">BT594</strain>
    </source>
</reference>
<evidence type="ECO:0000313" key="6">
    <source>
        <dbReference type="EMBL" id="MBG8553065.1"/>
    </source>
</evidence>
<dbReference type="Proteomes" id="UP000601099">
    <property type="component" value="Unassembled WGS sequence"/>
</dbReference>
<accession>A0ABS0KZC9</accession>
<organism evidence="6 7">
    <name type="scientific">Hymenobacter guriensis</name>
    <dbReference type="NCBI Taxonomy" id="2793065"/>
    <lineage>
        <taxon>Bacteria</taxon>
        <taxon>Pseudomonadati</taxon>
        <taxon>Bacteroidota</taxon>
        <taxon>Cytophagia</taxon>
        <taxon>Cytophagales</taxon>
        <taxon>Hymenobacteraceae</taxon>
        <taxon>Hymenobacter</taxon>
    </lineage>
</organism>
<name>A0ABS0KZC9_9BACT</name>
<feature type="domain" description="Rieske" evidence="5">
    <location>
        <begin position="48"/>
        <end position="125"/>
    </location>
</feature>
<dbReference type="SUPFAM" id="SSF50022">
    <property type="entry name" value="ISP domain"/>
    <property type="match status" value="1"/>
</dbReference>
<evidence type="ECO:0000256" key="4">
    <source>
        <dbReference type="ARBA" id="ARBA00023014"/>
    </source>
</evidence>
<dbReference type="PROSITE" id="PS51296">
    <property type="entry name" value="RIESKE"/>
    <property type="match status" value="1"/>
</dbReference>
<sequence length="127" mass="13946">MAACSDSGNDTQPQIPLAVVNEVLPLTNQEYTALRFDGGMVYHNGGVRGLIVVRRSATSYLAFERNCPYRPYDDCARVEIDASRLFLIDKCCNSQFDLQGQIQGGPAPRALRQYSTALSGNLLTITN</sequence>
<dbReference type="InterPro" id="IPR017941">
    <property type="entry name" value="Rieske_2Fe-2S"/>
</dbReference>